<protein>
    <submittedName>
        <fullName evidence="2">Uncharacterized protein</fullName>
    </submittedName>
</protein>
<dbReference type="EMBL" id="ANPB02000011">
    <property type="protein sequence ID" value="KAF4474021.1"/>
    <property type="molecule type" value="Genomic_DNA"/>
</dbReference>
<feature type="region of interest" description="Disordered" evidence="1">
    <location>
        <begin position="1"/>
        <end position="53"/>
    </location>
</feature>
<dbReference type="GeneID" id="90980681"/>
<keyword evidence="3" id="KW-1185">Reference proteome</keyword>
<evidence type="ECO:0000256" key="1">
    <source>
        <dbReference type="SAM" id="MobiDB-lite"/>
    </source>
</evidence>
<organism evidence="2 3">
    <name type="scientific">Colletotrichum fructicola (strain Nara gc5)</name>
    <name type="common">Anthracnose fungus</name>
    <name type="synonym">Colletotrichum gloeosporioides (strain Nara gc5)</name>
    <dbReference type="NCBI Taxonomy" id="1213859"/>
    <lineage>
        <taxon>Eukaryota</taxon>
        <taxon>Fungi</taxon>
        <taxon>Dikarya</taxon>
        <taxon>Ascomycota</taxon>
        <taxon>Pezizomycotina</taxon>
        <taxon>Sordariomycetes</taxon>
        <taxon>Hypocreomycetidae</taxon>
        <taxon>Glomerellales</taxon>
        <taxon>Glomerellaceae</taxon>
        <taxon>Colletotrichum</taxon>
        <taxon>Colletotrichum gloeosporioides species complex</taxon>
    </lineage>
</organism>
<dbReference type="InParanoid" id="A0A7J6IDC8"/>
<proteinExistence type="predicted"/>
<reference evidence="2 3" key="2">
    <citation type="submission" date="2020-04" db="EMBL/GenBank/DDBJ databases">
        <title>Genome sequencing and assembly of multiple isolates from the Colletotrichum gloeosporioides species complex.</title>
        <authorList>
            <person name="Gan P."/>
            <person name="Shirasu K."/>
        </authorList>
    </citation>
    <scope>NUCLEOTIDE SEQUENCE [LARGE SCALE GENOMIC DNA]</scope>
    <source>
        <strain evidence="2 3">Nara gc5</strain>
    </source>
</reference>
<dbReference type="RefSeq" id="XP_066006828.1">
    <property type="nucleotide sequence ID" value="XM_066153745.1"/>
</dbReference>
<evidence type="ECO:0000313" key="2">
    <source>
        <dbReference type="EMBL" id="KAF4474021.1"/>
    </source>
</evidence>
<reference evidence="2 3" key="1">
    <citation type="submission" date="2012-08" db="EMBL/GenBank/DDBJ databases">
        <authorList>
            <person name="Gan P.H.P."/>
            <person name="Ikeda K."/>
            <person name="Irieda H."/>
            <person name="Narusaka M."/>
            <person name="O'Connell R.J."/>
            <person name="Narusaka Y."/>
            <person name="Takano Y."/>
            <person name="Kubo Y."/>
            <person name="Shirasu K."/>
        </authorList>
    </citation>
    <scope>NUCLEOTIDE SEQUENCE [LARGE SCALE GENOMIC DNA]</scope>
    <source>
        <strain evidence="2 3">Nara gc5</strain>
    </source>
</reference>
<gene>
    <name evidence="2" type="ORF">CGGC5_v017088</name>
</gene>
<dbReference type="Proteomes" id="UP000011096">
    <property type="component" value="Unassembled WGS sequence"/>
</dbReference>
<feature type="compositionally biased region" description="Low complexity" evidence="1">
    <location>
        <begin position="18"/>
        <end position="29"/>
    </location>
</feature>
<accession>A0A7J6IDC8</accession>
<name>A0A7J6IDC8_COLFN</name>
<sequence>MSANSLMPGSAAPGADVSQSFCSPSSASSQTTLGQRRHPRDSRNDEASLTGTRSACRHLTKSALRFYRFESVRPRIRDKIFLKTSQDFCHYQFLPLPKFGLCWREGAKGRRTVLRKPDSGVATGRAPAAIAAVHDICS</sequence>
<comment type="caution">
    <text evidence="2">The sequence shown here is derived from an EMBL/GenBank/DDBJ whole genome shotgun (WGS) entry which is preliminary data.</text>
</comment>
<evidence type="ECO:0000313" key="3">
    <source>
        <dbReference type="Proteomes" id="UP000011096"/>
    </source>
</evidence>
<dbReference type="AlphaFoldDB" id="A0A7J6IDC8"/>